<dbReference type="Pfam" id="PF00670">
    <property type="entry name" value="AdoHcyase_NAD"/>
    <property type="match status" value="1"/>
</dbReference>
<dbReference type="AlphaFoldDB" id="A0A811ZNJ3"/>
<dbReference type="NCBIfam" id="TIGR00936">
    <property type="entry name" value="ahcY"/>
    <property type="match status" value="1"/>
</dbReference>
<evidence type="ECO:0000256" key="4">
    <source>
        <dbReference type="RuleBase" id="RU000548"/>
    </source>
</evidence>
<feature type="compositionally biased region" description="Low complexity" evidence="6">
    <location>
        <begin position="68"/>
        <end position="78"/>
    </location>
</feature>
<comment type="cofactor">
    <cofactor evidence="4">
        <name>NAD(+)</name>
        <dbReference type="ChEBI" id="CHEBI:57540"/>
    </cofactor>
    <text evidence="4">Binds 1 NAD(+) per subunit.</text>
</comment>
<evidence type="ECO:0000313" key="9">
    <source>
        <dbReference type="Proteomes" id="UP000645828"/>
    </source>
</evidence>
<organism evidence="8 9">
    <name type="scientific">Nyctereutes procyonoides</name>
    <name type="common">Raccoon dog</name>
    <name type="synonym">Canis procyonoides</name>
    <dbReference type="NCBI Taxonomy" id="34880"/>
    <lineage>
        <taxon>Eukaryota</taxon>
        <taxon>Metazoa</taxon>
        <taxon>Chordata</taxon>
        <taxon>Craniata</taxon>
        <taxon>Vertebrata</taxon>
        <taxon>Euteleostomi</taxon>
        <taxon>Mammalia</taxon>
        <taxon>Eutheria</taxon>
        <taxon>Laurasiatheria</taxon>
        <taxon>Carnivora</taxon>
        <taxon>Caniformia</taxon>
        <taxon>Canidae</taxon>
        <taxon>Nyctereutes</taxon>
    </lineage>
</organism>
<dbReference type="SUPFAM" id="SSF51735">
    <property type="entry name" value="NAD(P)-binding Rossmann-fold domains"/>
    <property type="match status" value="1"/>
</dbReference>
<sequence>MSVQVVSAAAAAKVPEVELKDLSPSEAEPQLGLSTAAVSAMAPPAGGGDPEAPAPAAERPPAPGPGSGPAAALSPAAGKVPQASAMKRSDPHHQHQRHRDGGEALVSPDGTVTEAPRTVKKVLGPGCLWRREGGGGEPQILTAGQHQPPRPLSRAQSPGEPFPLQIHSLRDVPTCPPRSLQVARPYFAVNNMEVARSLLLGIGRGGEAPHTTVRPHIQHTSPSASYTDSSDDETSPRDKQQKNSKGSSDFCVKNIKQAEFGRREIEIAEQEMPALMALRKRAQGEKPLAGAKIVGCTHITAQTAVLMETLGALGAQCRWAACNIYSTLNEVAAALAESGFPVFAWKGESEDDFWWCIDRCVNVEGWQPNMILDDGGDLTHWIYKKYPNMFKKIKGIVEESVTGVHRLYQLSKAGKLCVPAMNVNDSVTKQKFDNLYCCRESILDGLKRTTDMMFGGKQVVVCGYGEVGKGCCAALKAMGSIVYVTEIDPICALQACMDGFRLVKLNEVIRQVDIVITCTGNKNVVTREHLDRMKNSCIVCNMGHSNTEIDVASLRTPELTWERVRSQVDHVIWPDGKRIVLLAEGRLLNLSCSTVPTFVLSITATTQALALIELYNAPEGRYKQDVYLLPKKMDEYVASLHLPTFDAHLTELTDEQAKYLGLNKNGPFKPNYYRY</sequence>
<dbReference type="GO" id="GO:0033353">
    <property type="term" value="P:S-adenosylmethionine cycle"/>
    <property type="evidence" value="ECO:0007669"/>
    <property type="project" value="TreeGrafter"/>
</dbReference>
<name>A0A811ZNJ3_NYCPR</name>
<dbReference type="Pfam" id="PF05221">
    <property type="entry name" value="AdoHcyase"/>
    <property type="match status" value="1"/>
</dbReference>
<dbReference type="SUPFAM" id="SSF52283">
    <property type="entry name" value="Formate/glycerate dehydrogenase catalytic domain-like"/>
    <property type="match status" value="1"/>
</dbReference>
<evidence type="ECO:0000256" key="6">
    <source>
        <dbReference type="SAM" id="MobiDB-lite"/>
    </source>
</evidence>
<evidence type="ECO:0000256" key="3">
    <source>
        <dbReference type="ARBA" id="ARBA00023027"/>
    </source>
</evidence>
<dbReference type="Gene3D" id="3.40.50.1480">
    <property type="entry name" value="Adenosylhomocysteinase-like"/>
    <property type="match status" value="3"/>
</dbReference>
<dbReference type="FunFam" id="3.40.50.720:FF:000035">
    <property type="entry name" value="Adenosylhomocysteinase"/>
    <property type="match status" value="1"/>
</dbReference>
<feature type="domain" description="S-adenosyl-L-homocysteine hydrolase NAD binding" evidence="7">
    <location>
        <begin position="434"/>
        <end position="595"/>
    </location>
</feature>
<dbReference type="CDD" id="cd00401">
    <property type="entry name" value="SAHH"/>
    <property type="match status" value="1"/>
</dbReference>
<feature type="compositionally biased region" description="Low complexity" evidence="6">
    <location>
        <begin position="1"/>
        <end position="14"/>
    </location>
</feature>
<dbReference type="GO" id="GO:0004013">
    <property type="term" value="F:adenosylhomocysteinase activity"/>
    <property type="evidence" value="ECO:0007669"/>
    <property type="project" value="UniProtKB-EC"/>
</dbReference>
<dbReference type="SMART" id="SM00997">
    <property type="entry name" value="AdoHcyase_NAD"/>
    <property type="match status" value="1"/>
</dbReference>
<evidence type="ECO:0000256" key="1">
    <source>
        <dbReference type="ARBA" id="ARBA00007122"/>
    </source>
</evidence>
<comment type="caution">
    <text evidence="8">The sequence shown here is derived from an EMBL/GenBank/DDBJ whole genome shotgun (WGS) entry which is preliminary data.</text>
</comment>
<keyword evidence="2 4" id="KW-0554">One-carbon metabolism</keyword>
<dbReference type="InterPro" id="IPR020082">
    <property type="entry name" value="S-Ado-L-homoCys_hydrolase_CS"/>
</dbReference>
<proteinExistence type="inferred from homology"/>
<protein>
    <recommendedName>
        <fullName evidence="4">Adenosylhomocysteinase</fullName>
        <ecNumber evidence="4">3.13.2.1</ecNumber>
    </recommendedName>
</protein>
<feature type="compositionally biased region" description="Polar residues" evidence="6">
    <location>
        <begin position="218"/>
        <end position="228"/>
    </location>
</feature>
<dbReference type="InterPro" id="IPR000043">
    <property type="entry name" value="Adenosylhomocysteinase-like"/>
</dbReference>
<dbReference type="FunFam" id="3.40.50.1480:FF:000009">
    <property type="entry name" value="Adenosylhomocysteinase like 2"/>
    <property type="match status" value="1"/>
</dbReference>
<dbReference type="InterPro" id="IPR042172">
    <property type="entry name" value="Adenosylhomocyst_ase-like_sf"/>
</dbReference>
<dbReference type="PROSITE" id="PS00739">
    <property type="entry name" value="ADOHCYASE_2"/>
    <property type="match status" value="1"/>
</dbReference>
<evidence type="ECO:0000313" key="8">
    <source>
        <dbReference type="EMBL" id="CAD7690291.1"/>
    </source>
</evidence>
<dbReference type="SMART" id="SM00996">
    <property type="entry name" value="AdoHcyase"/>
    <property type="match status" value="1"/>
</dbReference>
<dbReference type="InterPro" id="IPR036291">
    <property type="entry name" value="NAD(P)-bd_dom_sf"/>
</dbReference>
<dbReference type="EC" id="3.13.2.1" evidence="4"/>
<keyword evidence="3 4" id="KW-0520">NAD</keyword>
<evidence type="ECO:0000256" key="2">
    <source>
        <dbReference type="ARBA" id="ARBA00022563"/>
    </source>
</evidence>
<keyword evidence="9" id="KW-1185">Reference proteome</keyword>
<reference evidence="8" key="1">
    <citation type="submission" date="2020-12" db="EMBL/GenBank/DDBJ databases">
        <authorList>
            <consortium name="Molecular Ecology Group"/>
        </authorList>
    </citation>
    <scope>NUCLEOTIDE SEQUENCE</scope>
    <source>
        <strain evidence="8">TBG_1078</strain>
    </source>
</reference>
<feature type="region of interest" description="Disordered" evidence="6">
    <location>
        <begin position="207"/>
        <end position="248"/>
    </location>
</feature>
<dbReference type="PANTHER" id="PTHR23420:SF2">
    <property type="entry name" value="ADENOSYLHOMOCYSTEINASE 3"/>
    <property type="match status" value="1"/>
</dbReference>
<accession>A0A811ZNJ3</accession>
<dbReference type="FunFam" id="3.40.50.1480:FF:000007">
    <property type="entry name" value="Adenosylhomocysteinase"/>
    <property type="match status" value="1"/>
</dbReference>
<comment type="catalytic activity">
    <reaction evidence="4">
        <text>S-adenosyl-L-homocysteine + H2O = L-homocysteine + adenosine</text>
        <dbReference type="Rhea" id="RHEA:21708"/>
        <dbReference type="ChEBI" id="CHEBI:15377"/>
        <dbReference type="ChEBI" id="CHEBI:16335"/>
        <dbReference type="ChEBI" id="CHEBI:57856"/>
        <dbReference type="ChEBI" id="CHEBI:58199"/>
        <dbReference type="EC" id="3.13.2.1"/>
    </reaction>
</comment>
<dbReference type="GO" id="GO:0005829">
    <property type="term" value="C:cytosol"/>
    <property type="evidence" value="ECO:0007669"/>
    <property type="project" value="TreeGrafter"/>
</dbReference>
<dbReference type="EMBL" id="CAJHUB010000770">
    <property type="protein sequence ID" value="CAD7690291.1"/>
    <property type="molecule type" value="Genomic_DNA"/>
</dbReference>
<keyword evidence="4" id="KW-0378">Hydrolase</keyword>
<evidence type="ECO:0000259" key="7">
    <source>
        <dbReference type="SMART" id="SM00997"/>
    </source>
</evidence>
<evidence type="ECO:0000256" key="5">
    <source>
        <dbReference type="RuleBase" id="RU004166"/>
    </source>
</evidence>
<dbReference type="NCBIfam" id="NF004005">
    <property type="entry name" value="PRK05476.2-3"/>
    <property type="match status" value="1"/>
</dbReference>
<feature type="region of interest" description="Disordered" evidence="6">
    <location>
        <begin position="133"/>
        <end position="158"/>
    </location>
</feature>
<dbReference type="Proteomes" id="UP000645828">
    <property type="component" value="Unassembled WGS sequence"/>
</dbReference>
<feature type="compositionally biased region" description="Low complexity" evidence="6">
    <location>
        <begin position="40"/>
        <end position="57"/>
    </location>
</feature>
<comment type="pathway">
    <text evidence="4">Amino-acid biosynthesis; L-homocysteine biosynthesis; L-homocysteine from S-adenosyl-L-homocysteine: step 1/1.</text>
</comment>
<dbReference type="PROSITE" id="PS00738">
    <property type="entry name" value="ADOHCYASE_1"/>
    <property type="match status" value="1"/>
</dbReference>
<dbReference type="Gene3D" id="3.40.50.720">
    <property type="entry name" value="NAD(P)-binding Rossmann-like Domain"/>
    <property type="match status" value="1"/>
</dbReference>
<dbReference type="UniPathway" id="UPA00314">
    <property type="reaction ID" value="UER00076"/>
</dbReference>
<dbReference type="InterPro" id="IPR015878">
    <property type="entry name" value="Ado_hCys_hydrolase_NAD-bd"/>
</dbReference>
<dbReference type="GO" id="GO:0006730">
    <property type="term" value="P:one-carbon metabolic process"/>
    <property type="evidence" value="ECO:0007669"/>
    <property type="project" value="UniProtKB-KW"/>
</dbReference>
<comment type="similarity">
    <text evidence="1 5">Belongs to the adenosylhomocysteinase family.</text>
</comment>
<gene>
    <name evidence="8" type="ORF">NYPRO_LOCUS23085</name>
</gene>
<feature type="region of interest" description="Disordered" evidence="6">
    <location>
        <begin position="1"/>
        <end position="116"/>
    </location>
</feature>
<dbReference type="PANTHER" id="PTHR23420">
    <property type="entry name" value="ADENOSYLHOMOCYSTEINASE"/>
    <property type="match status" value="1"/>
</dbReference>
<dbReference type="FunFam" id="3.40.50.1480:FF:000002">
    <property type="entry name" value="Adenosylhomocysteinase"/>
    <property type="match status" value="1"/>
</dbReference>